<dbReference type="Proteomes" id="UP000428328">
    <property type="component" value="Chromosome"/>
</dbReference>
<name>A0A6I6JJ40_9BACT</name>
<sequence length="225" mass="24851">MMFARRFLLVFALTFCVFGLPVVAQSATLGTFDRWYGSYIGNFGEVNTATYGQIVSNPTSIYADRISFYLDDIPGDDFVDFQLMIGSWGGSAMTELLWESPAYATTNNGGLDGFERFDMSVDHVLLNGGTEYIIFLTASNLFDGLDGRAHVGTTTGSGFVFFSNRDDFSLLYSDWDTFFIGRSLAYEIEYTPAGQVVTPEPSTFILLCAGLLGLIGLGRKRFTEK</sequence>
<evidence type="ECO:0000313" key="4">
    <source>
        <dbReference type="EMBL" id="QGY40187.1"/>
    </source>
</evidence>
<protein>
    <submittedName>
        <fullName evidence="4">PEP-CTERM sorting domain-containing protein</fullName>
    </submittedName>
</protein>
<keyword evidence="5" id="KW-1185">Reference proteome</keyword>
<keyword evidence="1" id="KW-0812">Transmembrane</keyword>
<keyword evidence="1" id="KW-0472">Membrane</keyword>
<dbReference type="RefSeq" id="WP_158947410.1">
    <property type="nucleotide sequence ID" value="NZ_CP046400.1"/>
</dbReference>
<keyword evidence="1" id="KW-1133">Transmembrane helix</keyword>
<dbReference type="NCBIfam" id="TIGR02595">
    <property type="entry name" value="PEP_CTERM"/>
    <property type="match status" value="1"/>
</dbReference>
<feature type="chain" id="PRO_5026004622" evidence="2">
    <location>
        <begin position="27"/>
        <end position="225"/>
    </location>
</feature>
<feature type="signal peptide" evidence="2">
    <location>
        <begin position="1"/>
        <end position="26"/>
    </location>
</feature>
<dbReference type="InterPro" id="IPR013424">
    <property type="entry name" value="Ice-binding_C"/>
</dbReference>
<evidence type="ECO:0000256" key="2">
    <source>
        <dbReference type="SAM" id="SignalP"/>
    </source>
</evidence>
<keyword evidence="2" id="KW-0732">Signal</keyword>
<evidence type="ECO:0000313" key="5">
    <source>
        <dbReference type="Proteomes" id="UP000428328"/>
    </source>
</evidence>
<feature type="domain" description="Ice-binding protein C-terminal" evidence="3">
    <location>
        <begin position="198"/>
        <end position="220"/>
    </location>
</feature>
<dbReference type="AlphaFoldDB" id="A0A6I6JJ40"/>
<reference evidence="4 5" key="1">
    <citation type="submission" date="2019-11" db="EMBL/GenBank/DDBJ databases">
        <authorList>
            <person name="Zheng R.K."/>
            <person name="Sun C.M."/>
        </authorList>
    </citation>
    <scope>NUCLEOTIDE SEQUENCE [LARGE SCALE GENOMIC DNA]</scope>
    <source>
        <strain evidence="4 5">SRB007</strain>
    </source>
</reference>
<evidence type="ECO:0000259" key="3">
    <source>
        <dbReference type="Pfam" id="PF07589"/>
    </source>
</evidence>
<feature type="transmembrane region" description="Helical" evidence="1">
    <location>
        <begin position="201"/>
        <end position="218"/>
    </location>
</feature>
<dbReference type="EMBL" id="CP046400">
    <property type="protein sequence ID" value="QGY40187.1"/>
    <property type="molecule type" value="Genomic_DNA"/>
</dbReference>
<gene>
    <name evidence="4" type="ORF">GM415_08615</name>
</gene>
<evidence type="ECO:0000256" key="1">
    <source>
        <dbReference type="SAM" id="Phobius"/>
    </source>
</evidence>
<organism evidence="4 5">
    <name type="scientific">Pseudodesulfovibrio cashew</name>
    <dbReference type="NCBI Taxonomy" id="2678688"/>
    <lineage>
        <taxon>Bacteria</taxon>
        <taxon>Pseudomonadati</taxon>
        <taxon>Thermodesulfobacteriota</taxon>
        <taxon>Desulfovibrionia</taxon>
        <taxon>Desulfovibrionales</taxon>
        <taxon>Desulfovibrionaceae</taxon>
    </lineage>
</organism>
<proteinExistence type="predicted"/>
<dbReference type="Pfam" id="PF07589">
    <property type="entry name" value="PEP-CTERM"/>
    <property type="match status" value="1"/>
</dbReference>
<accession>A0A6I6JJ40</accession>
<dbReference type="KEGG" id="psel:GM415_08615"/>